<proteinExistence type="predicted"/>
<reference evidence="2 3" key="1">
    <citation type="submission" date="2021-01" db="EMBL/GenBank/DDBJ databases">
        <title>Streptomyces acididurans sp. nov., isolated from a peat swamp forest soil.</title>
        <authorList>
            <person name="Chantavorakit T."/>
            <person name="Duangmal K."/>
        </authorList>
    </citation>
    <scope>NUCLEOTIDE SEQUENCE [LARGE SCALE GENOMIC DNA]</scope>
    <source>
        <strain evidence="2 3">KK5PA1</strain>
    </source>
</reference>
<name>A0ABS2TTY4_9ACTN</name>
<organism evidence="2 3">
    <name type="scientific">Actinacidiphila acididurans</name>
    <dbReference type="NCBI Taxonomy" id="2784346"/>
    <lineage>
        <taxon>Bacteria</taxon>
        <taxon>Bacillati</taxon>
        <taxon>Actinomycetota</taxon>
        <taxon>Actinomycetes</taxon>
        <taxon>Kitasatosporales</taxon>
        <taxon>Streptomycetaceae</taxon>
        <taxon>Actinacidiphila</taxon>
    </lineage>
</organism>
<evidence type="ECO:0000256" key="1">
    <source>
        <dbReference type="SAM" id="MobiDB-lite"/>
    </source>
</evidence>
<feature type="region of interest" description="Disordered" evidence="1">
    <location>
        <begin position="1"/>
        <end position="24"/>
    </location>
</feature>
<comment type="caution">
    <text evidence="2">The sequence shown here is derived from an EMBL/GenBank/DDBJ whole genome shotgun (WGS) entry which is preliminary data.</text>
</comment>
<feature type="compositionally biased region" description="Polar residues" evidence="1">
    <location>
        <begin position="219"/>
        <end position="230"/>
    </location>
</feature>
<evidence type="ECO:0000313" key="3">
    <source>
        <dbReference type="Proteomes" id="UP000749040"/>
    </source>
</evidence>
<feature type="compositionally biased region" description="Basic and acidic residues" evidence="1">
    <location>
        <begin position="1"/>
        <end position="18"/>
    </location>
</feature>
<protein>
    <recommendedName>
        <fullName evidence="4">Chromosome partition protein Smc</fullName>
    </recommendedName>
</protein>
<evidence type="ECO:0008006" key="4">
    <source>
        <dbReference type="Google" id="ProtNLM"/>
    </source>
</evidence>
<sequence>MPPRDKTGRGRESKDRAADTPVDVQTVTDDLYTAPPGDFTALRDEKAAVARRAGDRDAARAIAALRRPTLSAWACNLLVRRRPDETRAFLELGEALRQTHGELSGQQWRVITALSRQATRLAADAGHRLSQTVLREVESTLRAVIADPDAARQWATGTLAAPLTPPASFTPASGAREVAAPVPAPPPAGRGRDEHEDELAERRRRQHQAELERARQALTDASNRVRQQQADQREAKKAYDRAHDARERAEAKARELHEQLRQAEDEAEHVTWTEHETEDELHTADQALARAEADLQQARQNVERLSKAVT</sequence>
<dbReference type="Proteomes" id="UP000749040">
    <property type="component" value="Unassembled WGS sequence"/>
</dbReference>
<evidence type="ECO:0000313" key="2">
    <source>
        <dbReference type="EMBL" id="MBM9506799.1"/>
    </source>
</evidence>
<keyword evidence="3" id="KW-1185">Reference proteome</keyword>
<dbReference type="RefSeq" id="WP_205358664.1">
    <property type="nucleotide sequence ID" value="NZ_JADKYB010000010.1"/>
</dbReference>
<gene>
    <name evidence="2" type="ORF">ITX44_20025</name>
</gene>
<dbReference type="EMBL" id="JADKYB010000010">
    <property type="protein sequence ID" value="MBM9506799.1"/>
    <property type="molecule type" value="Genomic_DNA"/>
</dbReference>
<feature type="region of interest" description="Disordered" evidence="1">
    <location>
        <begin position="161"/>
        <end position="295"/>
    </location>
</feature>
<accession>A0ABS2TTY4</accession>
<feature type="compositionally biased region" description="Basic and acidic residues" evidence="1">
    <location>
        <begin position="231"/>
        <end position="283"/>
    </location>
</feature>